<keyword evidence="3" id="KW-1185">Reference proteome</keyword>
<reference evidence="2 3" key="1">
    <citation type="submission" date="2015-03" db="EMBL/GenBank/DDBJ databases">
        <title>Draft genome of the nematode, Opisthorchis viverrini.</title>
        <authorList>
            <person name="Mitreva M."/>
        </authorList>
    </citation>
    <scope>NUCLEOTIDE SEQUENCE [LARGE SCALE GENOMIC DNA]</scope>
    <source>
        <strain evidence="2">Khon Kaen</strain>
    </source>
</reference>
<dbReference type="Proteomes" id="UP000243686">
    <property type="component" value="Unassembled WGS sequence"/>
</dbReference>
<feature type="compositionally biased region" description="Pro residues" evidence="1">
    <location>
        <begin position="1"/>
        <end position="11"/>
    </location>
</feature>
<dbReference type="AlphaFoldDB" id="A0A1S8X6Z2"/>
<feature type="region of interest" description="Disordered" evidence="1">
    <location>
        <begin position="1"/>
        <end position="50"/>
    </location>
</feature>
<organism evidence="2 3">
    <name type="scientific">Opisthorchis viverrini</name>
    <name type="common">Southeast Asian liver fluke</name>
    <dbReference type="NCBI Taxonomy" id="6198"/>
    <lineage>
        <taxon>Eukaryota</taxon>
        <taxon>Metazoa</taxon>
        <taxon>Spiralia</taxon>
        <taxon>Lophotrochozoa</taxon>
        <taxon>Platyhelminthes</taxon>
        <taxon>Trematoda</taxon>
        <taxon>Digenea</taxon>
        <taxon>Opisthorchiida</taxon>
        <taxon>Opisthorchiata</taxon>
        <taxon>Opisthorchiidae</taxon>
        <taxon>Opisthorchis</taxon>
    </lineage>
</organism>
<proteinExistence type="predicted"/>
<evidence type="ECO:0000313" key="2">
    <source>
        <dbReference type="EMBL" id="OON22478.1"/>
    </source>
</evidence>
<evidence type="ECO:0000256" key="1">
    <source>
        <dbReference type="SAM" id="MobiDB-lite"/>
    </source>
</evidence>
<evidence type="ECO:0000313" key="3">
    <source>
        <dbReference type="Proteomes" id="UP000243686"/>
    </source>
</evidence>
<sequence>MPPGLDSPGPDPISMRQRLSGPPLMPGDEIPPGAGPGIQGPSSHHPSMRFHQAGAGGYLVTWEIKHI</sequence>
<gene>
    <name evidence="2" type="ORF">X801_01614</name>
</gene>
<accession>A0A1S8X6Z2</accession>
<dbReference type="EMBL" id="KV891759">
    <property type="protein sequence ID" value="OON22478.1"/>
    <property type="molecule type" value="Genomic_DNA"/>
</dbReference>
<name>A0A1S8X6Z2_OPIVI</name>
<protein>
    <submittedName>
        <fullName evidence="2">Uncharacterized protein</fullName>
    </submittedName>
</protein>